<dbReference type="InterPro" id="IPR023996">
    <property type="entry name" value="TonB-dep_OMP_SusC/RagA"/>
</dbReference>
<keyword evidence="2 7" id="KW-0813">Transport</keyword>
<keyword evidence="6 7" id="KW-0998">Cell outer membrane</keyword>
<name>A0A3D8HH86_9BACT</name>
<dbReference type="InterPro" id="IPR039426">
    <property type="entry name" value="TonB-dep_rcpt-like"/>
</dbReference>
<dbReference type="Gene3D" id="2.60.40.1120">
    <property type="entry name" value="Carboxypeptidase-like, regulatory domain"/>
    <property type="match status" value="1"/>
</dbReference>
<keyword evidence="12" id="KW-1185">Reference proteome</keyword>
<dbReference type="Pfam" id="PF07715">
    <property type="entry name" value="Plug"/>
    <property type="match status" value="1"/>
</dbReference>
<comment type="subcellular location">
    <subcellularLocation>
        <location evidence="1 7">Cell outer membrane</location>
        <topology evidence="1 7">Multi-pass membrane protein</topology>
    </subcellularLocation>
</comment>
<dbReference type="InterPro" id="IPR023997">
    <property type="entry name" value="TonB-dep_OMP_SusC/RagA_CS"/>
</dbReference>
<dbReference type="AlphaFoldDB" id="A0A3D8HH86"/>
<evidence type="ECO:0000313" key="12">
    <source>
        <dbReference type="Proteomes" id="UP000629596"/>
    </source>
</evidence>
<evidence type="ECO:0000256" key="1">
    <source>
        <dbReference type="ARBA" id="ARBA00004571"/>
    </source>
</evidence>
<dbReference type="SUPFAM" id="SSF49464">
    <property type="entry name" value="Carboxypeptidase regulatory domain-like"/>
    <property type="match status" value="1"/>
</dbReference>
<keyword evidence="5 7" id="KW-0472">Membrane</keyword>
<evidence type="ECO:0000259" key="8">
    <source>
        <dbReference type="SMART" id="SM00965"/>
    </source>
</evidence>
<keyword evidence="9" id="KW-0675">Receptor</keyword>
<comment type="similarity">
    <text evidence="7">Belongs to the TonB-dependent receptor family.</text>
</comment>
<comment type="caution">
    <text evidence="10">The sequence shown here is derived from an EMBL/GenBank/DDBJ whole genome shotgun (WGS) entry which is preliminary data.</text>
</comment>
<dbReference type="NCBIfam" id="TIGR04057">
    <property type="entry name" value="SusC_RagA_signa"/>
    <property type="match status" value="1"/>
</dbReference>
<sequence length="1084" mass="120633">MKKERDDSALLSLKITRIMKITLMLILVGILQISATTYAQEHRISVSVENGTFYDVVSQIEKQSEFMFFYKSEEIDNDQRINLNAKNKLVSEIFNEITKNNNLTYKITGKHIIITKAMVNSQASRKITGVVTDENGEPIAGANVVEKGTTNGTITDADGRFTLDIADRAVLIVSYIGYNTQNIPITQKNSYSIKLKEDTKTLDEVVVIGYGSARKKDVTGALTRVDVTEKSTIPNVNPVQALRGSVAGVRVIDTGMAGADGTIQVRGTTSITASNDPLIVLDGVPFSGGRLSDINTNDIETIDVLKDASSTAIYGSRGANGVIMITTKRGKTSKPQLNYNGYVGFSDFANMPKLMSGEQYQQLRKDAEVYMNQELPFQTIEEENIAAGRTINPWDVIKQDAPMTEHELSISGKGEKMTYYLSGSFTSQKSPLVGDQFKRLSVRANFDLHVTDWLEIGTNSSFATKDYSGAEANWGDAARISPYSSIRYDDDGTLRRLPYGDGMVQNPLWNVEMKDNKEISYGVFNNNYMIIKLPLKGLSYQMNLSNNLRFKDVNNYTPAYNRDGSSWLGSGSKEHQFTHDLIFENIVKYNNTFAEKHNVDVTLMYGYEYSSANKSTLSSNNIFNDALGFNGLGIGENHTVSTTAGKSAAVSSMARVGYRFADKYMVNLTVRRDGYSAFGSDRKYGTFPSIGLGWALSQEQFMKNISWLDFLKLRLSWGKNGNRGISSYESLSTMDLARYVFGDGGNTSVGLYPTSMANPLLGWETSQSYNLGLDFTLFNSRLNGNIDLYSTKTTDLLLEVSIPSMTGYDKYLTNIGETQNRGIELTLNSENISTKDFSWSTSLNFSANANKILHLSGEDLDGDGKEDDDIGKSRFIGYSMGSNYNYVFDGIWQEGDDFSIDKSAKPGDIKFKDISGNGSIGPEDRMVLHNNRPKFTMSMNNMFIYRDFTLSFLLDLRCGGYAANNWINPGTEYYNRCNQLDLPYWTPENPLNDRPSVGYSNPRGYGFYEKLTYLRLQDVSLAYSLPKSLIQKLTLNNVKVYVSGKNLATWTGWHGWDPEHASGGRASKNGPLIKSWVLGLQISL</sequence>
<evidence type="ECO:0000313" key="11">
    <source>
        <dbReference type="Proteomes" id="UP000256321"/>
    </source>
</evidence>
<dbReference type="PROSITE" id="PS52016">
    <property type="entry name" value="TONB_DEPENDENT_REC_3"/>
    <property type="match status" value="1"/>
</dbReference>
<evidence type="ECO:0000256" key="4">
    <source>
        <dbReference type="ARBA" id="ARBA00022692"/>
    </source>
</evidence>
<dbReference type="Pfam" id="PF07660">
    <property type="entry name" value="STN"/>
    <property type="match status" value="1"/>
</dbReference>
<feature type="domain" description="Secretin/TonB short N-terminal" evidence="8">
    <location>
        <begin position="66"/>
        <end position="117"/>
    </location>
</feature>
<organism evidence="10 11">
    <name type="scientific">Parabacteroides acidifaciens</name>
    <dbReference type="NCBI Taxonomy" id="2290935"/>
    <lineage>
        <taxon>Bacteria</taxon>
        <taxon>Pseudomonadati</taxon>
        <taxon>Bacteroidota</taxon>
        <taxon>Bacteroidia</taxon>
        <taxon>Bacteroidales</taxon>
        <taxon>Tannerellaceae</taxon>
        <taxon>Parabacteroides</taxon>
    </lineage>
</organism>
<evidence type="ECO:0000256" key="2">
    <source>
        <dbReference type="ARBA" id="ARBA00022448"/>
    </source>
</evidence>
<dbReference type="Gene3D" id="2.40.170.20">
    <property type="entry name" value="TonB-dependent receptor, beta-barrel domain"/>
    <property type="match status" value="1"/>
</dbReference>
<keyword evidence="4 7" id="KW-0812">Transmembrane</keyword>
<gene>
    <name evidence="10" type="ORF">DWU89_04795</name>
    <name evidence="9" type="ORF">H8784_04710</name>
</gene>
<dbReference type="NCBIfam" id="TIGR04056">
    <property type="entry name" value="OMP_RagA_SusC"/>
    <property type="match status" value="1"/>
</dbReference>
<dbReference type="InterPro" id="IPR037066">
    <property type="entry name" value="Plug_dom_sf"/>
</dbReference>
<dbReference type="SMART" id="SM00965">
    <property type="entry name" value="STN"/>
    <property type="match status" value="1"/>
</dbReference>
<proteinExistence type="inferred from homology"/>
<evidence type="ECO:0000256" key="5">
    <source>
        <dbReference type="ARBA" id="ARBA00023136"/>
    </source>
</evidence>
<keyword evidence="3 7" id="KW-1134">Transmembrane beta strand</keyword>
<evidence type="ECO:0000256" key="6">
    <source>
        <dbReference type="ARBA" id="ARBA00023237"/>
    </source>
</evidence>
<dbReference type="EMBL" id="QREV01000007">
    <property type="protein sequence ID" value="RDU50291.1"/>
    <property type="molecule type" value="Genomic_DNA"/>
</dbReference>
<dbReference type="EMBL" id="JACRTI010000007">
    <property type="protein sequence ID" value="MBC8601021.1"/>
    <property type="molecule type" value="Genomic_DNA"/>
</dbReference>
<dbReference type="InterPro" id="IPR011662">
    <property type="entry name" value="Secretin/TonB_short_N"/>
</dbReference>
<evidence type="ECO:0000256" key="3">
    <source>
        <dbReference type="ARBA" id="ARBA00022452"/>
    </source>
</evidence>
<evidence type="ECO:0000256" key="7">
    <source>
        <dbReference type="PROSITE-ProRule" id="PRU01360"/>
    </source>
</evidence>
<dbReference type="RefSeq" id="WP_115498532.1">
    <property type="nucleotide sequence ID" value="NZ_JACRTI010000007.1"/>
</dbReference>
<dbReference type="InterPro" id="IPR036942">
    <property type="entry name" value="Beta-barrel_TonB_sf"/>
</dbReference>
<dbReference type="Gene3D" id="2.170.130.10">
    <property type="entry name" value="TonB-dependent receptor, plug domain"/>
    <property type="match status" value="1"/>
</dbReference>
<dbReference type="InterPro" id="IPR012910">
    <property type="entry name" value="Plug_dom"/>
</dbReference>
<dbReference type="Pfam" id="PF13715">
    <property type="entry name" value="CarbopepD_reg_2"/>
    <property type="match status" value="1"/>
</dbReference>
<accession>A0A3D8HH86</accession>
<dbReference type="FunFam" id="2.60.40.1120:FF:000003">
    <property type="entry name" value="Outer membrane protein Omp121"/>
    <property type="match status" value="1"/>
</dbReference>
<protein>
    <submittedName>
        <fullName evidence="10">SusC/RagA family TonB-linked outer membrane protein</fullName>
    </submittedName>
    <submittedName>
        <fullName evidence="9">TonB-dependent receptor</fullName>
    </submittedName>
</protein>
<dbReference type="GO" id="GO:0009279">
    <property type="term" value="C:cell outer membrane"/>
    <property type="evidence" value="ECO:0007669"/>
    <property type="project" value="UniProtKB-SubCell"/>
</dbReference>
<evidence type="ECO:0000313" key="9">
    <source>
        <dbReference type="EMBL" id="MBC8601021.1"/>
    </source>
</evidence>
<reference evidence="9 12" key="2">
    <citation type="submission" date="2020-08" db="EMBL/GenBank/DDBJ databases">
        <title>Genome public.</title>
        <authorList>
            <person name="Liu C."/>
            <person name="Sun Q."/>
        </authorList>
    </citation>
    <scope>NUCLEOTIDE SEQUENCE [LARGE SCALE GENOMIC DNA]</scope>
    <source>
        <strain evidence="9 12">426_9</strain>
    </source>
</reference>
<reference evidence="10 11" key="1">
    <citation type="submission" date="2018-07" db="EMBL/GenBank/DDBJ databases">
        <title>Parabacteroides acidifaciens nov. sp., isolated from human feces.</title>
        <authorList>
            <person name="Wang Y.J."/>
        </authorList>
    </citation>
    <scope>NUCLEOTIDE SEQUENCE [LARGE SCALE GENOMIC DNA]</scope>
    <source>
        <strain evidence="10 11">426-9</strain>
    </source>
</reference>
<dbReference type="Proteomes" id="UP000256321">
    <property type="component" value="Unassembled WGS sequence"/>
</dbReference>
<dbReference type="SUPFAM" id="SSF56935">
    <property type="entry name" value="Porins"/>
    <property type="match status" value="1"/>
</dbReference>
<dbReference type="InterPro" id="IPR008969">
    <property type="entry name" value="CarboxyPept-like_regulatory"/>
</dbReference>
<evidence type="ECO:0000313" key="10">
    <source>
        <dbReference type="EMBL" id="RDU50291.1"/>
    </source>
</evidence>
<dbReference type="Proteomes" id="UP000629596">
    <property type="component" value="Unassembled WGS sequence"/>
</dbReference>